<dbReference type="SMART" id="SM00558">
    <property type="entry name" value="JmjC"/>
    <property type="match status" value="1"/>
</dbReference>
<evidence type="ECO:0000259" key="2">
    <source>
        <dbReference type="PROSITE" id="PS51184"/>
    </source>
</evidence>
<dbReference type="InterPro" id="IPR029063">
    <property type="entry name" value="SAM-dependent_MTases_sf"/>
</dbReference>
<dbReference type="EMBL" id="JABAHT010000142">
    <property type="protein sequence ID" value="KAF4663446.1"/>
    <property type="molecule type" value="Genomic_DNA"/>
</dbReference>
<sequence length="660" mass="73862">MVIQIPRVNGDRISPTQLSNFAKTSTPVVIEGLGLPQLEQITILQIGQDEQGYKRVSVAPLQDNKTDKWLEPLRAWDVNTTLQNVHVLAVAGKRSAVPLDQFIENIDHFYADGAGNGSASWSFLADYLSQRCDLARIDYKLEGPIEKHIWLGPCSTRSRLHYDAVDTLFCQLEGRKRFKMLPPDEFTSLVPEDSPPLLKAYYDCDVTDPSCLKFSRGEVSREIVWNYSRFDREFGFTVELKPGDCFFLPAYWWHQVDALPHDESPWCLSYSQVYRSLVVRCKETATSRPSNELRLINGQIIAFPMTIEEDAVDTDVQETELDRFVNSRGRFDVLAQVTPYVAETEKEAKPVVIRYPMKKPWRSYTEKTYWDARYKARLQGNQLDVTDLGGKDDDDEWYSSCTLSLHLIKRTLMSLECPPVRRILNLGCGLSRLGEELVDIGPEVTKVTSIDFSNDVIKYWNARNTRGTYVECDVANMQSVVAAQTQQLVVDKACFDGLTNETAEGMLLEVLQHAFVSVEMPGRVELPNHGCSATGGAAAENTVRRNTNFLGNFLSTGVLFLVTAGDHLDDQIAATGQLLQGGVNGLRSRDPVKRDADKQPPALARALGLGTGGRAWRRYCYATAGLGGGASTDSPEKEEDRAEEQSPCEEAEVGRCQKML</sequence>
<accession>A0A7J6LW96</accession>
<dbReference type="PANTHER" id="PTHR12461:SF105">
    <property type="entry name" value="HYPOXIA-INDUCIBLE FACTOR 1-ALPHA INHIBITOR"/>
    <property type="match status" value="1"/>
</dbReference>
<proteinExistence type="predicted"/>
<dbReference type="InterPro" id="IPR003347">
    <property type="entry name" value="JmjC_dom"/>
</dbReference>
<dbReference type="SUPFAM" id="SSF51197">
    <property type="entry name" value="Clavaminate synthase-like"/>
    <property type="match status" value="1"/>
</dbReference>
<dbReference type="PROSITE" id="PS51184">
    <property type="entry name" value="JMJC"/>
    <property type="match status" value="1"/>
</dbReference>
<dbReference type="Pfam" id="PF13621">
    <property type="entry name" value="Cupin_8"/>
    <property type="match status" value="1"/>
</dbReference>
<dbReference type="AlphaFoldDB" id="A0A7J6LW96"/>
<dbReference type="Proteomes" id="UP000570595">
    <property type="component" value="Unassembled WGS sequence"/>
</dbReference>
<protein>
    <recommendedName>
        <fullName evidence="2">JmjC domain-containing protein</fullName>
    </recommendedName>
</protein>
<evidence type="ECO:0000256" key="1">
    <source>
        <dbReference type="SAM" id="MobiDB-lite"/>
    </source>
</evidence>
<feature type="compositionally biased region" description="Basic and acidic residues" evidence="1">
    <location>
        <begin position="634"/>
        <end position="644"/>
    </location>
</feature>
<dbReference type="InterPro" id="IPR041667">
    <property type="entry name" value="Cupin_8"/>
</dbReference>
<dbReference type="Gene3D" id="3.40.50.150">
    <property type="entry name" value="Vaccinia Virus protein VP39"/>
    <property type="match status" value="1"/>
</dbReference>
<comment type="caution">
    <text evidence="3">The sequence shown here is derived from an EMBL/GenBank/DDBJ whole genome shotgun (WGS) entry which is preliminary data.</text>
</comment>
<evidence type="ECO:0000313" key="3">
    <source>
        <dbReference type="EMBL" id="KAF4663446.1"/>
    </source>
</evidence>
<reference evidence="3 4" key="1">
    <citation type="submission" date="2020-04" db="EMBL/GenBank/DDBJ databases">
        <title>Perkinsus olseni comparative genomics.</title>
        <authorList>
            <person name="Bogema D.R."/>
        </authorList>
    </citation>
    <scope>NUCLEOTIDE SEQUENCE [LARGE SCALE GENOMIC DNA]</scope>
    <source>
        <strain evidence="3">ATCC PRA-179</strain>
    </source>
</reference>
<dbReference type="PANTHER" id="PTHR12461">
    <property type="entry name" value="HYPOXIA-INDUCIBLE FACTOR 1 ALPHA INHIBITOR-RELATED"/>
    <property type="match status" value="1"/>
</dbReference>
<dbReference type="InterPro" id="IPR014710">
    <property type="entry name" value="RmlC-like_jellyroll"/>
</dbReference>
<dbReference type="OrthoDB" id="448579at2759"/>
<name>A0A7J6LW96_PEROL</name>
<evidence type="ECO:0000313" key="4">
    <source>
        <dbReference type="Proteomes" id="UP000570595"/>
    </source>
</evidence>
<dbReference type="SUPFAM" id="SSF53335">
    <property type="entry name" value="S-adenosyl-L-methionine-dependent methyltransferases"/>
    <property type="match status" value="1"/>
</dbReference>
<feature type="region of interest" description="Disordered" evidence="1">
    <location>
        <begin position="626"/>
        <end position="660"/>
    </location>
</feature>
<organism evidence="3 4">
    <name type="scientific">Perkinsus olseni</name>
    <name type="common">Perkinsus atlanticus</name>
    <dbReference type="NCBI Taxonomy" id="32597"/>
    <lineage>
        <taxon>Eukaryota</taxon>
        <taxon>Sar</taxon>
        <taxon>Alveolata</taxon>
        <taxon>Perkinsozoa</taxon>
        <taxon>Perkinsea</taxon>
        <taxon>Perkinsida</taxon>
        <taxon>Perkinsidae</taxon>
        <taxon>Perkinsus</taxon>
    </lineage>
</organism>
<feature type="domain" description="JmjC" evidence="2">
    <location>
        <begin position="118"/>
        <end position="291"/>
    </location>
</feature>
<gene>
    <name evidence="3" type="ORF">FOZ61_001656</name>
</gene>
<dbReference type="Gene3D" id="2.60.120.10">
    <property type="entry name" value="Jelly Rolls"/>
    <property type="match status" value="1"/>
</dbReference>